<sequence>AEDDVTTDDVTFISALMTTLQLQHLEFAQQLHACLIKKCKDSQTGLEPDVVTFVAVLSACSYTRLVDTGRVGLLDEAHNFSKQLGVEFINDQLPLKLKISQEFPFYHFGGKRGVPDRKRRVLSKMITSIKLSD</sequence>
<dbReference type="AlphaFoldDB" id="A0AAF0V0W6"/>
<dbReference type="EMBL" id="CP133622">
    <property type="protein sequence ID" value="WMV54748.1"/>
    <property type="molecule type" value="Genomic_DNA"/>
</dbReference>
<protein>
    <submittedName>
        <fullName evidence="1">Uncharacterized protein</fullName>
    </submittedName>
</protein>
<evidence type="ECO:0000313" key="2">
    <source>
        <dbReference type="Proteomes" id="UP001234989"/>
    </source>
</evidence>
<evidence type="ECO:0000313" key="1">
    <source>
        <dbReference type="EMBL" id="WMV54748.1"/>
    </source>
</evidence>
<gene>
    <name evidence="1" type="ORF">MTR67_048133</name>
</gene>
<dbReference type="Proteomes" id="UP001234989">
    <property type="component" value="Chromosome 11"/>
</dbReference>
<feature type="non-terminal residue" evidence="1">
    <location>
        <position position="1"/>
    </location>
</feature>
<proteinExistence type="predicted"/>
<name>A0AAF0V0W6_SOLVR</name>
<keyword evidence="2" id="KW-1185">Reference proteome</keyword>
<reference evidence="1" key="1">
    <citation type="submission" date="2023-08" db="EMBL/GenBank/DDBJ databases">
        <title>A de novo genome assembly of Solanum verrucosum Schlechtendal, a Mexican diploid species geographically isolated from the other diploid A-genome species in potato relatives.</title>
        <authorList>
            <person name="Hosaka K."/>
        </authorList>
    </citation>
    <scope>NUCLEOTIDE SEQUENCE</scope>
    <source>
        <tissue evidence="1">Young leaves</tissue>
    </source>
</reference>
<accession>A0AAF0V0W6</accession>
<organism evidence="1 2">
    <name type="scientific">Solanum verrucosum</name>
    <dbReference type="NCBI Taxonomy" id="315347"/>
    <lineage>
        <taxon>Eukaryota</taxon>
        <taxon>Viridiplantae</taxon>
        <taxon>Streptophyta</taxon>
        <taxon>Embryophyta</taxon>
        <taxon>Tracheophyta</taxon>
        <taxon>Spermatophyta</taxon>
        <taxon>Magnoliopsida</taxon>
        <taxon>eudicotyledons</taxon>
        <taxon>Gunneridae</taxon>
        <taxon>Pentapetalae</taxon>
        <taxon>asterids</taxon>
        <taxon>lamiids</taxon>
        <taxon>Solanales</taxon>
        <taxon>Solanaceae</taxon>
        <taxon>Solanoideae</taxon>
        <taxon>Solaneae</taxon>
        <taxon>Solanum</taxon>
    </lineage>
</organism>